<protein>
    <submittedName>
        <fullName evidence="2">Uncharacterized protein</fullName>
    </submittedName>
</protein>
<dbReference type="GeneID" id="87631825"/>
<sequence length="185" mass="19258">MASELLKDMLRTADPAVLAALEAAAQADADGGDSSGADEHHALDLLAAGGSALSVLLMGRAAWKGGRKQLERIQKGKKPVVASGDSIQSGTASPVNKPDLGGGDSADSGQEGPPLKIVLDVARKSVARHYGIADPESLILADDEYDPTLSAWRFEFADLSGTTYNVALKSIGSKVAAVEYRRNRT</sequence>
<organism evidence="2 3">
    <name type="scientific">Streptomyces microflavus</name>
    <name type="common">Streptomyces lipmanii</name>
    <dbReference type="NCBI Taxonomy" id="1919"/>
    <lineage>
        <taxon>Bacteria</taxon>
        <taxon>Bacillati</taxon>
        <taxon>Actinomycetota</taxon>
        <taxon>Actinomycetes</taxon>
        <taxon>Kitasatosporales</taxon>
        <taxon>Streptomycetaceae</taxon>
        <taxon>Streptomyces</taxon>
    </lineage>
</organism>
<evidence type="ECO:0000256" key="1">
    <source>
        <dbReference type="SAM" id="MobiDB-lite"/>
    </source>
</evidence>
<gene>
    <name evidence="2" type="ORF">HUT09_11415</name>
</gene>
<dbReference type="AlphaFoldDB" id="A0A7H8MN55"/>
<feature type="compositionally biased region" description="Polar residues" evidence="1">
    <location>
        <begin position="85"/>
        <end position="94"/>
    </location>
</feature>
<name>A0A7H8MN55_STRMI</name>
<evidence type="ECO:0000313" key="2">
    <source>
        <dbReference type="EMBL" id="QKW43115.1"/>
    </source>
</evidence>
<evidence type="ECO:0000313" key="3">
    <source>
        <dbReference type="Proteomes" id="UP000509345"/>
    </source>
</evidence>
<reference evidence="2 3" key="1">
    <citation type="submission" date="2020-06" db="EMBL/GenBank/DDBJ databases">
        <title>Genome mining for natural products.</title>
        <authorList>
            <person name="Zhang B."/>
            <person name="Shi J."/>
            <person name="Ge H."/>
        </authorList>
    </citation>
    <scope>NUCLEOTIDE SEQUENCE [LARGE SCALE GENOMIC DNA]</scope>
    <source>
        <strain evidence="2 3">NA06532</strain>
    </source>
</reference>
<dbReference type="Proteomes" id="UP000509345">
    <property type="component" value="Chromosome"/>
</dbReference>
<accession>A0A7H8MN55</accession>
<dbReference type="RefSeq" id="WP_176143678.1">
    <property type="nucleotide sequence ID" value="NZ_CP054926.1"/>
</dbReference>
<feature type="region of interest" description="Disordered" evidence="1">
    <location>
        <begin position="74"/>
        <end position="113"/>
    </location>
</feature>
<dbReference type="EMBL" id="CP054926">
    <property type="protein sequence ID" value="QKW43115.1"/>
    <property type="molecule type" value="Genomic_DNA"/>
</dbReference>
<proteinExistence type="predicted"/>